<evidence type="ECO:0000313" key="3">
    <source>
        <dbReference type="EMBL" id="KMW57608.1"/>
    </source>
</evidence>
<feature type="transmembrane region" description="Helical" evidence="2">
    <location>
        <begin position="131"/>
        <end position="152"/>
    </location>
</feature>
<gene>
    <name evidence="3" type="ORF">AIOL_002573</name>
</gene>
<comment type="caution">
    <text evidence="3">The sequence shown here is derived from an EMBL/GenBank/DDBJ whole genome shotgun (WGS) entry which is preliminary data.</text>
</comment>
<keyword evidence="4" id="KW-1185">Reference proteome</keyword>
<accession>A0A0J9GVM8</accession>
<dbReference type="PATRIC" id="fig|1675527.3.peg.2697"/>
<reference evidence="3 4" key="1">
    <citation type="submission" date="2015-06" db="EMBL/GenBank/DDBJ databases">
        <title>Draft genome sequence of an Alphaproteobacteria species associated to the Mediterranean sponge Oscarella lobularis.</title>
        <authorList>
            <person name="Jourda C."/>
            <person name="Santini S."/>
            <person name="Claverie J.-M."/>
        </authorList>
    </citation>
    <scope>NUCLEOTIDE SEQUENCE [LARGE SCALE GENOMIC DNA]</scope>
    <source>
        <strain evidence="3">IGS</strain>
    </source>
</reference>
<evidence type="ECO:0000313" key="4">
    <source>
        <dbReference type="Proteomes" id="UP000037178"/>
    </source>
</evidence>
<keyword evidence="2" id="KW-0472">Membrane</keyword>
<evidence type="ECO:0000256" key="1">
    <source>
        <dbReference type="SAM" id="Coils"/>
    </source>
</evidence>
<protein>
    <submittedName>
        <fullName evidence="3">Methyl-accepting chemotaxis protein</fullName>
    </submittedName>
</protein>
<evidence type="ECO:0000256" key="2">
    <source>
        <dbReference type="SAM" id="Phobius"/>
    </source>
</evidence>
<dbReference type="Proteomes" id="UP000037178">
    <property type="component" value="Unassembled WGS sequence"/>
</dbReference>
<dbReference type="RefSeq" id="WP_049643314.1">
    <property type="nucleotide sequence ID" value="NZ_LFTY01000002.1"/>
</dbReference>
<dbReference type="AlphaFoldDB" id="A0A0J9GVM8"/>
<dbReference type="InterPro" id="IPR022584">
    <property type="entry name" value="DUF2937"/>
</dbReference>
<organism evidence="3 4">
    <name type="scientific">Candidatus Rhodobacter oscarellae</name>
    <dbReference type="NCBI Taxonomy" id="1675527"/>
    <lineage>
        <taxon>Bacteria</taxon>
        <taxon>Pseudomonadati</taxon>
        <taxon>Pseudomonadota</taxon>
        <taxon>Alphaproteobacteria</taxon>
        <taxon>Rhodobacterales</taxon>
        <taxon>Rhodobacter group</taxon>
        <taxon>Rhodobacter</taxon>
    </lineage>
</organism>
<dbReference type="OrthoDB" id="193051at2"/>
<keyword evidence="2" id="KW-1133">Transmembrane helix</keyword>
<name>A0A0J9GVM8_9RHOB</name>
<dbReference type="STRING" id="1675527.AIOL_002573"/>
<keyword evidence="1" id="KW-0175">Coiled coil</keyword>
<dbReference type="Pfam" id="PF11157">
    <property type="entry name" value="DUF2937"/>
    <property type="match status" value="1"/>
</dbReference>
<proteinExistence type="predicted"/>
<sequence>MIRILAFVAGLGGAAGLSQFPEFSQQYLQRLGGAADGLRPAIEAFDATAADAGITRQQALDRFLVSDDPFLQDQGLTKAAEIERFSTLERNYVALREASPLQRLGQVYRLNDRSLIGATWDDFRPAVPVTIDGFICAAIGFSAVWLILMGLFKGIGAVIRRTWQENPTEQIRDLEDQMRELEDQIDGLKSEPQEDQARQPD</sequence>
<keyword evidence="2" id="KW-0812">Transmembrane</keyword>
<dbReference type="EMBL" id="LFTY01000002">
    <property type="protein sequence ID" value="KMW57608.1"/>
    <property type="molecule type" value="Genomic_DNA"/>
</dbReference>
<feature type="coiled-coil region" evidence="1">
    <location>
        <begin position="164"/>
        <end position="191"/>
    </location>
</feature>